<evidence type="ECO:0000256" key="3">
    <source>
        <dbReference type="SAM" id="MobiDB-lite"/>
    </source>
</evidence>
<dbReference type="Pfam" id="PF19193">
    <property type="entry name" value="Tectonin"/>
    <property type="match status" value="1"/>
</dbReference>
<reference evidence="4" key="1">
    <citation type="submission" date="2020-11" db="EMBL/GenBank/DDBJ databases">
        <authorList>
            <person name="Tran Van P."/>
        </authorList>
    </citation>
    <scope>NUCLEOTIDE SEQUENCE</scope>
</reference>
<dbReference type="SMART" id="SM00706">
    <property type="entry name" value="TECPR"/>
    <property type="match status" value="9"/>
</dbReference>
<dbReference type="InterPro" id="IPR006614">
    <property type="entry name" value="Peroxin/Ferlin"/>
</dbReference>
<protein>
    <submittedName>
        <fullName evidence="4">Uncharacterized protein</fullName>
    </submittedName>
</protein>
<dbReference type="Pfam" id="PF06462">
    <property type="entry name" value="Hyd_WA"/>
    <property type="match status" value="4"/>
</dbReference>
<dbReference type="GO" id="GO:0098588">
    <property type="term" value="C:bounding membrane of organelle"/>
    <property type="evidence" value="ECO:0007669"/>
    <property type="project" value="UniProtKB-ARBA"/>
</dbReference>
<name>A0A7R8ZJ81_9CRUS</name>
<feature type="region of interest" description="Disordered" evidence="3">
    <location>
        <begin position="1061"/>
        <end position="1083"/>
    </location>
</feature>
<dbReference type="GO" id="GO:0030246">
    <property type="term" value="F:carbohydrate binding"/>
    <property type="evidence" value="ECO:0007669"/>
    <property type="project" value="UniProtKB-KW"/>
</dbReference>
<feature type="region of interest" description="Disordered" evidence="3">
    <location>
        <begin position="445"/>
        <end position="470"/>
    </location>
</feature>
<dbReference type="InterPro" id="IPR051513">
    <property type="entry name" value="Tectonin_beta-prop"/>
</dbReference>
<comment type="similarity">
    <text evidence="1">Belongs to the TECPR1 family.</text>
</comment>
<dbReference type="PANTHER" id="PTHR23250:SF1">
    <property type="entry name" value="TECTONIN BETA-PROPELLER REPEAT-CONTAINING PROTEIN 1"/>
    <property type="match status" value="1"/>
</dbReference>
<evidence type="ECO:0000256" key="1">
    <source>
        <dbReference type="ARBA" id="ARBA00005966"/>
    </source>
</evidence>
<dbReference type="EMBL" id="OB660871">
    <property type="protein sequence ID" value="CAD7226596.1"/>
    <property type="molecule type" value="Genomic_DNA"/>
</dbReference>
<dbReference type="OrthoDB" id="72441at2759"/>
<dbReference type="SMART" id="SM00694">
    <property type="entry name" value="DysFC"/>
    <property type="match status" value="2"/>
</dbReference>
<evidence type="ECO:0000256" key="2">
    <source>
        <dbReference type="ARBA" id="ARBA00022737"/>
    </source>
</evidence>
<feature type="compositionally biased region" description="Polar residues" evidence="3">
    <location>
        <begin position="1072"/>
        <end position="1083"/>
    </location>
</feature>
<accession>A0A7R8ZJ81</accession>
<keyword evidence="2" id="KW-0677">Repeat</keyword>
<dbReference type="AlphaFoldDB" id="A0A7R8ZJ81"/>
<dbReference type="SMART" id="SM00693">
    <property type="entry name" value="DysFN"/>
    <property type="match status" value="2"/>
</dbReference>
<feature type="compositionally biased region" description="Basic and acidic residues" evidence="3">
    <location>
        <begin position="1062"/>
        <end position="1071"/>
    </location>
</feature>
<sequence length="1083" mass="121067">MMASIDGAPPTVGPPAIPSSAVFAVNAGGRVFFLKPGSSEWKEMDFLGVEFKRISAHGNLMWAIGSDHFIYVFVFAREEDIAVYEVAYENERWNPKDGFCSALLPTDRHHFSTQDGTRERRMDKIELPSLAWRWDTAWSVDEIFHGKQVKMGWTYAVDFPREYGPEKKWNSMVRRRKWIRRRKYVALNAWAQVLSSFPNPLEEPFIDIAVGGSQMPDSPEGDLSVWAVTVQGRVLFRTCVSDQNPEGKEWVHVSSPSGTDAFQISVGPTGLTWAVTWDGRALVRTSVRRGSRRGQDWLVVNPPDTDVKLNFVAVGYNVVWASDRNGRLWVRRGVKGDESGTNPEAAVGTSWVSMAGEASILSIGEGDQVVALSDGKLLYRSGVSRSDPCGKEWKEMILPQQQTLSRSESISSEGSTNSSSTFGADATDSMAATIVRDSDLEDPFPVVVPQGFASAPFDSSDEEDAVDSLDGRRKEGAKCVVWVTANGLQCSDADTKPWFDGTGGKPSADSPWRKEILKKIEERGQRESIDHPGADKYEVPAINESSSNQWSKSEACRYLDEHGKWLKARLDLLQYPRGSGDSAKSLLSCTLEEGRPRKIQILLPSVTCVHALLDPKRPTMVVHTPKATKKRRPLKVSFTSETEMEEWVAQVSDGVWESRRFPGPPCARSVWLVDERGDTFYYEPEESAPPRILETMTWRGVGGHLKRVESCPAGVTWALGHDMTLYCHTGGYGGGVWETLNSDKTHPMVDERSFYCYENQRWNPVGGFCTRFLPTDRPGWSDATGTQKRSKTSMRPPSSRWQWVTDWRIDYETEGGVDDNGWQYAIDFPASYHPRKQFTDYVRRRKWVRRCQLATTGPWTVMARSKFIDVSFQMDAPCEGPISAWAVNANGDVLFRHGVTRSTPEGTEWEEVPTNEPFCSISVGLGGRVWAVAQEGSAYVRTGVNRDDPMGSHWLHVEPPLGKSLRIVSAGCLEVWAVDHEHTLYRRMDVNPQSFPEGTCWQEVCPEIQHISVCPQDQVWAISRNVKMLNATYRGIVMMRTGMSPEHPTGKGWQLGIGVRRRQADGSDRSRGVTSASASGGLT</sequence>
<feature type="compositionally biased region" description="Low complexity" evidence="3">
    <location>
        <begin position="405"/>
        <end position="420"/>
    </location>
</feature>
<dbReference type="PANTHER" id="PTHR23250">
    <property type="entry name" value="DYSFERLIN-RELATED"/>
    <property type="match status" value="1"/>
</dbReference>
<dbReference type="GO" id="GO:0005737">
    <property type="term" value="C:cytoplasm"/>
    <property type="evidence" value="ECO:0007669"/>
    <property type="project" value="UniProtKB-ARBA"/>
</dbReference>
<gene>
    <name evidence="4" type="ORF">CTOB1V02_LOCUS4513</name>
</gene>
<dbReference type="InterPro" id="IPR010482">
    <property type="entry name" value="TECPR1-like_DysF"/>
</dbReference>
<dbReference type="Pfam" id="PF06398">
    <property type="entry name" value="Pex24p"/>
    <property type="match status" value="2"/>
</dbReference>
<evidence type="ECO:0000313" key="4">
    <source>
        <dbReference type="EMBL" id="CAD7226596.1"/>
    </source>
</evidence>
<dbReference type="InterPro" id="IPR006624">
    <property type="entry name" value="Beta-propeller_rpt_TECPR"/>
</dbReference>
<organism evidence="4">
    <name type="scientific">Cyprideis torosa</name>
    <dbReference type="NCBI Taxonomy" id="163714"/>
    <lineage>
        <taxon>Eukaryota</taxon>
        <taxon>Metazoa</taxon>
        <taxon>Ecdysozoa</taxon>
        <taxon>Arthropoda</taxon>
        <taxon>Crustacea</taxon>
        <taxon>Oligostraca</taxon>
        <taxon>Ostracoda</taxon>
        <taxon>Podocopa</taxon>
        <taxon>Podocopida</taxon>
        <taxon>Cytherocopina</taxon>
        <taxon>Cytheroidea</taxon>
        <taxon>Cytherideidae</taxon>
        <taxon>Cyprideis</taxon>
    </lineage>
</organism>
<feature type="region of interest" description="Disordered" evidence="3">
    <location>
        <begin position="400"/>
        <end position="424"/>
    </location>
</feature>
<proteinExistence type="inferred from homology"/>